<gene>
    <name evidence="8" type="ORF">SAMN02927914_05054</name>
</gene>
<evidence type="ECO:0000256" key="3">
    <source>
        <dbReference type="ARBA" id="ARBA00022448"/>
    </source>
</evidence>
<dbReference type="Proteomes" id="UP000198588">
    <property type="component" value="Unassembled WGS sequence"/>
</dbReference>
<dbReference type="AlphaFoldDB" id="A0A1G5ZH32"/>
<dbReference type="Pfam" id="PF02321">
    <property type="entry name" value="OEP"/>
    <property type="match status" value="2"/>
</dbReference>
<keyword evidence="5" id="KW-0812">Transmembrane</keyword>
<dbReference type="SUPFAM" id="SSF56954">
    <property type="entry name" value="Outer membrane efflux proteins (OEP)"/>
    <property type="match status" value="1"/>
</dbReference>
<evidence type="ECO:0000256" key="4">
    <source>
        <dbReference type="ARBA" id="ARBA00022452"/>
    </source>
</evidence>
<dbReference type="PANTHER" id="PTHR30026:SF22">
    <property type="entry name" value="OUTER MEMBRANE EFFLUX PROTEIN"/>
    <property type="match status" value="1"/>
</dbReference>
<evidence type="ECO:0000256" key="7">
    <source>
        <dbReference type="ARBA" id="ARBA00023237"/>
    </source>
</evidence>
<dbReference type="PANTHER" id="PTHR30026">
    <property type="entry name" value="OUTER MEMBRANE PROTEIN TOLC"/>
    <property type="match status" value="1"/>
</dbReference>
<organism evidence="8 9">
    <name type="scientific">Mesorhizobium qingshengii</name>
    <dbReference type="NCBI Taxonomy" id="1165689"/>
    <lineage>
        <taxon>Bacteria</taxon>
        <taxon>Pseudomonadati</taxon>
        <taxon>Pseudomonadota</taxon>
        <taxon>Alphaproteobacteria</taxon>
        <taxon>Hyphomicrobiales</taxon>
        <taxon>Phyllobacteriaceae</taxon>
        <taxon>Mesorhizobium</taxon>
    </lineage>
</organism>
<keyword evidence="6" id="KW-0472">Membrane</keyword>
<dbReference type="InterPro" id="IPR010130">
    <property type="entry name" value="T1SS_OMP_TolC"/>
</dbReference>
<dbReference type="GO" id="GO:0015288">
    <property type="term" value="F:porin activity"/>
    <property type="evidence" value="ECO:0007669"/>
    <property type="project" value="TreeGrafter"/>
</dbReference>
<dbReference type="Gene3D" id="1.20.1600.10">
    <property type="entry name" value="Outer membrane efflux proteins (OEP)"/>
    <property type="match status" value="1"/>
</dbReference>
<comment type="subcellular location">
    <subcellularLocation>
        <location evidence="1">Cell outer membrane</location>
    </subcellularLocation>
</comment>
<evidence type="ECO:0000256" key="6">
    <source>
        <dbReference type="ARBA" id="ARBA00023136"/>
    </source>
</evidence>
<accession>A0A1G5ZH32</accession>
<dbReference type="GO" id="GO:0009279">
    <property type="term" value="C:cell outer membrane"/>
    <property type="evidence" value="ECO:0007669"/>
    <property type="project" value="UniProtKB-SubCell"/>
</dbReference>
<name>A0A1G5ZH32_9HYPH</name>
<evidence type="ECO:0000256" key="2">
    <source>
        <dbReference type="ARBA" id="ARBA00007613"/>
    </source>
</evidence>
<keyword evidence="7" id="KW-0998">Cell outer membrane</keyword>
<sequence length="436" mass="46488">MSKAYALNSTLSSSRAGVRITDENVAIAKSGLRPTVNGSASVGYLSQSKTKLSTGGFISPGSRLSTGSFGITLDQTLFDGFQTPNNVHVAEAKVKASNEDLRSAEQDTLYAAVSAYTDVFANRQIVALRRKNLAFLDEQLRAAEDRFRVGDGARTDVAQAQASQAEALSQLASAEASVLSSEATYRQVVGEAPGNLQPTRPIAKLLPSTLKAAFAIAQTDHPAILSPEHLVDAAEFSVKSSEGALLPTASAEASVTRLYQNYSPEISYSPNGYYNSAGIGATLNVPIYQGGKASAEIRQAKASLAKARIEVDVNRDQVRSALASQWSQYQAAGVAVQANRQAISAAQLALQGVIEERNVGQRSTLDVLNAQASLITTQINRVSSERDQVLASYAILSAIGHLSASRLGLRVTEYRPAEHYRAVKDMWSGLRPPDDR</sequence>
<dbReference type="InterPro" id="IPR051906">
    <property type="entry name" value="TolC-like"/>
</dbReference>
<dbReference type="NCBIfam" id="TIGR01844">
    <property type="entry name" value="type_I_sec_TolC"/>
    <property type="match status" value="1"/>
</dbReference>
<evidence type="ECO:0000313" key="8">
    <source>
        <dbReference type="EMBL" id="SDA93892.1"/>
    </source>
</evidence>
<dbReference type="InterPro" id="IPR003423">
    <property type="entry name" value="OMP_efflux"/>
</dbReference>
<keyword evidence="4" id="KW-1134">Transmembrane beta strand</keyword>
<dbReference type="STRING" id="1165689.SAMN02927914_05054"/>
<dbReference type="GO" id="GO:0015562">
    <property type="term" value="F:efflux transmembrane transporter activity"/>
    <property type="evidence" value="ECO:0007669"/>
    <property type="project" value="InterPro"/>
</dbReference>
<comment type="similarity">
    <text evidence="2">Belongs to the outer membrane factor (OMF) (TC 1.B.17) family.</text>
</comment>
<proteinExistence type="inferred from homology"/>
<keyword evidence="3" id="KW-0813">Transport</keyword>
<evidence type="ECO:0000256" key="1">
    <source>
        <dbReference type="ARBA" id="ARBA00004442"/>
    </source>
</evidence>
<evidence type="ECO:0000256" key="5">
    <source>
        <dbReference type="ARBA" id="ARBA00022692"/>
    </source>
</evidence>
<protein>
    <submittedName>
        <fullName evidence="8">Outer membrane protein</fullName>
    </submittedName>
</protein>
<dbReference type="EMBL" id="FMXM01000019">
    <property type="protein sequence ID" value="SDA93892.1"/>
    <property type="molecule type" value="Genomic_DNA"/>
</dbReference>
<dbReference type="GO" id="GO:1990281">
    <property type="term" value="C:efflux pump complex"/>
    <property type="evidence" value="ECO:0007669"/>
    <property type="project" value="TreeGrafter"/>
</dbReference>
<evidence type="ECO:0000313" key="9">
    <source>
        <dbReference type="Proteomes" id="UP000198588"/>
    </source>
</evidence>
<reference evidence="8 9" key="1">
    <citation type="submission" date="2016-10" db="EMBL/GenBank/DDBJ databases">
        <authorList>
            <person name="de Groot N.N."/>
        </authorList>
    </citation>
    <scope>NUCLEOTIDE SEQUENCE [LARGE SCALE GENOMIC DNA]</scope>
    <source>
        <strain evidence="8 9">CGMCC 1.12097</strain>
    </source>
</reference>